<organism evidence="2 3">
    <name type="scientific">Microterricola gilva</name>
    <dbReference type="NCBI Taxonomy" id="393267"/>
    <lineage>
        <taxon>Bacteria</taxon>
        <taxon>Bacillati</taxon>
        <taxon>Actinomycetota</taxon>
        <taxon>Actinomycetes</taxon>
        <taxon>Micrococcales</taxon>
        <taxon>Microbacteriaceae</taxon>
        <taxon>Microterricola</taxon>
    </lineage>
</organism>
<dbReference type="AlphaFoldDB" id="A0A4Q8AQB2"/>
<name>A0A4Q8AQB2_9MICO</name>
<dbReference type="Gene3D" id="3.40.50.1820">
    <property type="entry name" value="alpha/beta hydrolase"/>
    <property type="match status" value="1"/>
</dbReference>
<dbReference type="InterPro" id="IPR000073">
    <property type="entry name" value="AB_hydrolase_1"/>
</dbReference>
<sequence length="254" mass="25028">MALSVQTFSPASTGDAAGAPPVVFIHGFASSGTADWLGTGWHEAATAAGRTAVVVDLPGHGANAAAVAGCAGTGAVVRALSEAIDEAIATAGAEQADVVAYSLGARLAWELPAANPRVRRLVLGGLSPFDPFAQLDTAALRAAASGAAEPDSPLLGMMAQMVSAPGNDPDALITLIDGLAGEPFLPGPAASDATPSGAPHTPTLFVAGSDDMMTGGIEALVELVPDAALLHVPGDHHGALGSAEFRAAALDFLG</sequence>
<gene>
    <name evidence="2" type="ORF">EV379_2597</name>
</gene>
<dbReference type="EMBL" id="SHLC01000001">
    <property type="protein sequence ID" value="RZU66245.1"/>
    <property type="molecule type" value="Genomic_DNA"/>
</dbReference>
<comment type="caution">
    <text evidence="2">The sequence shown here is derived from an EMBL/GenBank/DDBJ whole genome shotgun (WGS) entry which is preliminary data.</text>
</comment>
<dbReference type="OrthoDB" id="9804723at2"/>
<dbReference type="Pfam" id="PF00561">
    <property type="entry name" value="Abhydrolase_1"/>
    <property type="match status" value="1"/>
</dbReference>
<evidence type="ECO:0000313" key="3">
    <source>
        <dbReference type="Proteomes" id="UP000291483"/>
    </source>
</evidence>
<accession>A0A4Q8AQB2</accession>
<proteinExistence type="predicted"/>
<keyword evidence="2" id="KW-0378">Hydrolase</keyword>
<dbReference type="SUPFAM" id="SSF53474">
    <property type="entry name" value="alpha/beta-Hydrolases"/>
    <property type="match status" value="1"/>
</dbReference>
<feature type="domain" description="AB hydrolase-1" evidence="1">
    <location>
        <begin position="20"/>
        <end position="144"/>
    </location>
</feature>
<evidence type="ECO:0000313" key="2">
    <source>
        <dbReference type="EMBL" id="RZU66245.1"/>
    </source>
</evidence>
<reference evidence="2 3" key="1">
    <citation type="submission" date="2019-02" db="EMBL/GenBank/DDBJ databases">
        <title>Sequencing the genomes of 1000 actinobacteria strains.</title>
        <authorList>
            <person name="Klenk H.-P."/>
        </authorList>
    </citation>
    <scope>NUCLEOTIDE SEQUENCE [LARGE SCALE GENOMIC DNA]</scope>
    <source>
        <strain evidence="2 3">DSM 18319</strain>
    </source>
</reference>
<evidence type="ECO:0000259" key="1">
    <source>
        <dbReference type="Pfam" id="PF00561"/>
    </source>
</evidence>
<dbReference type="Proteomes" id="UP000291483">
    <property type="component" value="Unassembled WGS sequence"/>
</dbReference>
<protein>
    <submittedName>
        <fullName evidence="2">Alpha-beta hydrolase superfamily lysophospholipase</fullName>
    </submittedName>
</protein>
<dbReference type="GO" id="GO:0016787">
    <property type="term" value="F:hydrolase activity"/>
    <property type="evidence" value="ECO:0007669"/>
    <property type="project" value="UniProtKB-KW"/>
</dbReference>
<dbReference type="RefSeq" id="WP_130506479.1">
    <property type="nucleotide sequence ID" value="NZ_SHLC01000001.1"/>
</dbReference>
<keyword evidence="3" id="KW-1185">Reference proteome</keyword>
<dbReference type="InterPro" id="IPR029058">
    <property type="entry name" value="AB_hydrolase_fold"/>
</dbReference>